<gene>
    <name evidence="2" type="ORF">IQ249_09005</name>
</gene>
<evidence type="ECO:0000259" key="1">
    <source>
        <dbReference type="SMART" id="SM00912"/>
    </source>
</evidence>
<comment type="caution">
    <text evidence="2">The sequence shown here is derived from an EMBL/GenBank/DDBJ whole genome shotgun (WGS) entry which is preliminary data.</text>
</comment>
<organism evidence="2 3">
    <name type="scientific">Lusitaniella coriacea LEGE 07157</name>
    <dbReference type="NCBI Taxonomy" id="945747"/>
    <lineage>
        <taxon>Bacteria</taxon>
        <taxon>Bacillati</taxon>
        <taxon>Cyanobacteriota</taxon>
        <taxon>Cyanophyceae</taxon>
        <taxon>Spirulinales</taxon>
        <taxon>Lusitaniellaceae</taxon>
        <taxon>Lusitaniella</taxon>
    </lineage>
</organism>
<dbReference type="Gene3D" id="2.160.20.10">
    <property type="entry name" value="Single-stranded right-handed beta-helix, Pectin lyase-like"/>
    <property type="match status" value="3"/>
</dbReference>
<dbReference type="InterPro" id="IPR008638">
    <property type="entry name" value="FhaB/CdiA-like_TPS"/>
</dbReference>
<keyword evidence="3" id="KW-1185">Reference proteome</keyword>
<dbReference type="InterPro" id="IPR012334">
    <property type="entry name" value="Pectin_lyas_fold"/>
</dbReference>
<dbReference type="EMBL" id="JADEWZ010000011">
    <property type="protein sequence ID" value="MBE9116031.1"/>
    <property type="molecule type" value="Genomic_DNA"/>
</dbReference>
<dbReference type="SMART" id="SM00912">
    <property type="entry name" value="Haemagg_act"/>
    <property type="match status" value="1"/>
</dbReference>
<evidence type="ECO:0000313" key="3">
    <source>
        <dbReference type="Proteomes" id="UP000654482"/>
    </source>
</evidence>
<sequence>MMTSQTSQNQGSRILGAIASKMRLCEIAGLLSLIPLSSVQAQLLPDNTLGAERSIVTPIDRVRDRIEGGAIRDINLFHSFLEFNIGNNRSVYFANPPGVENILTRVTGVNPSNILGTLGVLGSANLFLINPNGIYFGENARLDVSGSFLATTADSIQLGSQGYFSATDIQGSQLLSVQPSALFSNALRNWTADIHNRGNLSAGGDLTLIAERLDLQGKLFAGGNLTLVGANLTNSPWNLQTNIQQNPSLQGTVQIRDSKSNPFIAAAGETLLLQGNQTLDIFALNHTNSGLFSGGDMVLKSANPVAGDTHYNAGGNFRIEQLDGSLGDLFSPNDPVIRASGDVSFTSYTGTSLHIFAGGSVNAGSITVTGADTIGNSINPTSTPNLANVRLSDNATTVNINGNAQPTLDIRAGTTALGTPGLTPPIPPGFNPPTPVIGTTATRADINIGTITNRGGIVLLTNQYEPNTLNGNITVGSINTSGFLSGSVSVDSRGELTLNNGVNTSGLFGNGGDVTLLSGETMTLNNGVDTSGLFGNGGDITLLSGGNLTLNDSVVASSLFGNGGDVTFVSRGNLALNPGSDIFSVGELGGNITLRSDRAIFGTNSPIVSASTAAVPGMKGGDIQLIAQSLDFQDGAVIASATLGAAQSGNIFITVSDTASIINNSGANDTGIATTTAGTGDSGSITLNARRLIIRSTFPPSDVVTGIATSSLVGSTGNTGNITLNISESIDVTGNEPGQFNPKATTIDEARRNALEIFNLSTGITTATTGEGNAGMLRVNAGQLSVRNGAGVTAGVSTTATGNGGGVQVNIAGTVELQGKVALGGTTISSGNAGEVVVNARNITLRDGAVISSDTLGAGDAANLTVNATQLSIFGGSRIGAATGDRGNGATVRVTASDFIEIVGTSATDSSLSSGLFTNTIARGNAGNLEISASRVTVREGGAIAASTTGTGQAGILNLNATESVEVIGTSGDGRTPSRLFFDSAGSGDAGQLNVSTRSLLARDSAQVSAATSGTGQGGILTLNATESVEVSDGAGLFFDSRGAGNARGIRINTGRLQVQNQGQVTVSGTGTGISGSLEIFANSIFLNNQGRLRATTTASDGGNIRLQVAESIVLRNNSEISAEAFGNANGGNIDMAVGGFVLAVLRENSDVVASAVSGRGGNIQATAEAILGFREFQGQRTPESDFTATSQLGAPGGVDVQQPPQRFPRIAPDLLNVDALSQDVCSLAATQQSSFTRVGRGGLSPNPADTYQPFQGVVNWAEFNRELTHENSEIAPVVLRSREEINGSPQPQEIRPARGWMRSPDGTVLLTANVPTVRNESLKVTNCQEFNEDFSSSLNSGRGGVRKQNSLL</sequence>
<dbReference type="NCBIfam" id="TIGR01901">
    <property type="entry name" value="adhes_NPXG"/>
    <property type="match status" value="1"/>
</dbReference>
<accession>A0A8J7DVT6</accession>
<protein>
    <submittedName>
        <fullName evidence="2">Filamentous hemagglutinin N-terminal domain-containing protein</fullName>
    </submittedName>
</protein>
<feature type="domain" description="Filamentous haemagglutinin FhaB/tRNA nuclease CdiA-like TPS" evidence="1">
    <location>
        <begin position="44"/>
        <end position="159"/>
    </location>
</feature>
<dbReference type="InterPro" id="IPR011050">
    <property type="entry name" value="Pectin_lyase_fold/virulence"/>
</dbReference>
<dbReference type="RefSeq" id="WP_194029127.1">
    <property type="nucleotide sequence ID" value="NZ_JADEWZ010000011.1"/>
</dbReference>
<reference evidence="2" key="1">
    <citation type="submission" date="2020-10" db="EMBL/GenBank/DDBJ databases">
        <authorList>
            <person name="Castelo-Branco R."/>
            <person name="Eusebio N."/>
            <person name="Adriana R."/>
            <person name="Vieira A."/>
            <person name="Brugerolle De Fraissinette N."/>
            <person name="Rezende De Castro R."/>
            <person name="Schneider M.P."/>
            <person name="Vasconcelos V."/>
            <person name="Leao P.N."/>
        </authorList>
    </citation>
    <scope>NUCLEOTIDE SEQUENCE</scope>
    <source>
        <strain evidence="2">LEGE 07157</strain>
    </source>
</reference>
<proteinExistence type="predicted"/>
<dbReference type="Proteomes" id="UP000654482">
    <property type="component" value="Unassembled WGS sequence"/>
</dbReference>
<name>A0A8J7DVT6_9CYAN</name>
<dbReference type="SUPFAM" id="SSF51126">
    <property type="entry name" value="Pectin lyase-like"/>
    <property type="match status" value="3"/>
</dbReference>
<evidence type="ECO:0000313" key="2">
    <source>
        <dbReference type="EMBL" id="MBE9116031.1"/>
    </source>
</evidence>
<dbReference type="Pfam" id="PF05860">
    <property type="entry name" value="TPS"/>
    <property type="match status" value="1"/>
</dbReference>